<dbReference type="SUPFAM" id="SSF56784">
    <property type="entry name" value="HAD-like"/>
    <property type="match status" value="1"/>
</dbReference>
<keyword evidence="2" id="KW-0378">Hydrolase</keyword>
<dbReference type="Proteomes" id="UP001157439">
    <property type="component" value="Unassembled WGS sequence"/>
</dbReference>
<dbReference type="SFLD" id="SFLDS00003">
    <property type="entry name" value="Haloacid_Dehalogenase"/>
    <property type="match status" value="1"/>
</dbReference>
<dbReference type="InterPro" id="IPR036412">
    <property type="entry name" value="HAD-like_sf"/>
</dbReference>
<name>A0AA37TR11_9GAMM</name>
<protein>
    <submittedName>
        <fullName evidence="4">Mannosyl-3-phosphoglycerate phosphatase</fullName>
    </submittedName>
</protein>
<dbReference type="InterPro" id="IPR023214">
    <property type="entry name" value="HAD_sf"/>
</dbReference>
<dbReference type="EMBL" id="BSPO01000002">
    <property type="protein sequence ID" value="GLS83086.1"/>
    <property type="molecule type" value="Genomic_DNA"/>
</dbReference>
<organism evidence="4 5">
    <name type="scientific">Paraferrimonas haliotis</name>
    <dbReference type="NCBI Taxonomy" id="2013866"/>
    <lineage>
        <taxon>Bacteria</taxon>
        <taxon>Pseudomonadati</taxon>
        <taxon>Pseudomonadota</taxon>
        <taxon>Gammaproteobacteria</taxon>
        <taxon>Alteromonadales</taxon>
        <taxon>Ferrimonadaceae</taxon>
        <taxon>Paraferrimonas</taxon>
    </lineage>
</organism>
<evidence type="ECO:0000313" key="5">
    <source>
        <dbReference type="Proteomes" id="UP001157439"/>
    </source>
</evidence>
<proteinExistence type="predicted"/>
<dbReference type="InterPro" id="IPR006381">
    <property type="entry name" value="HAD-SF-IIB-MPGP"/>
</dbReference>
<reference evidence="4 5" key="1">
    <citation type="journal article" date="2014" name="Int. J. Syst. Evol. Microbiol.">
        <title>Complete genome sequence of Corynebacterium casei LMG S-19264T (=DSM 44701T), isolated from a smear-ripened cheese.</title>
        <authorList>
            <consortium name="US DOE Joint Genome Institute (JGI-PGF)"/>
            <person name="Walter F."/>
            <person name="Albersmeier A."/>
            <person name="Kalinowski J."/>
            <person name="Ruckert C."/>
        </authorList>
    </citation>
    <scope>NUCLEOTIDE SEQUENCE [LARGE SCALE GENOMIC DNA]</scope>
    <source>
        <strain evidence="4 5">NBRC 112785</strain>
    </source>
</reference>
<dbReference type="Gene3D" id="3.40.50.1000">
    <property type="entry name" value="HAD superfamily/HAD-like"/>
    <property type="match status" value="1"/>
</dbReference>
<dbReference type="SFLD" id="SFLDG01142">
    <property type="entry name" value="C2.B.2:_Mannosyl-3-phosphoglyc"/>
    <property type="match status" value="1"/>
</dbReference>
<evidence type="ECO:0000313" key="4">
    <source>
        <dbReference type="EMBL" id="GLS83086.1"/>
    </source>
</evidence>
<dbReference type="NCBIfam" id="TIGR01486">
    <property type="entry name" value="HAD-SF-IIB-MPGP"/>
    <property type="match status" value="1"/>
</dbReference>
<evidence type="ECO:0000256" key="2">
    <source>
        <dbReference type="ARBA" id="ARBA00022801"/>
    </source>
</evidence>
<keyword evidence="3" id="KW-0460">Magnesium</keyword>
<dbReference type="GO" id="GO:0005829">
    <property type="term" value="C:cytosol"/>
    <property type="evidence" value="ECO:0007669"/>
    <property type="project" value="TreeGrafter"/>
</dbReference>
<gene>
    <name evidence="4" type="ORF">GCM10007894_10630</name>
</gene>
<dbReference type="AlphaFoldDB" id="A0AA37TR11"/>
<dbReference type="GO" id="GO:0050531">
    <property type="term" value="F:mannosyl-3-phosphoglycerate phosphatase activity"/>
    <property type="evidence" value="ECO:0007669"/>
    <property type="project" value="InterPro"/>
</dbReference>
<dbReference type="NCBIfam" id="TIGR01484">
    <property type="entry name" value="HAD-SF-IIB"/>
    <property type="match status" value="1"/>
</dbReference>
<dbReference type="GO" id="GO:0000287">
    <property type="term" value="F:magnesium ion binding"/>
    <property type="evidence" value="ECO:0007669"/>
    <property type="project" value="TreeGrafter"/>
</dbReference>
<dbReference type="SFLD" id="SFLDG01140">
    <property type="entry name" value="C2.B:_Phosphomannomutase_and_P"/>
    <property type="match status" value="1"/>
</dbReference>
<accession>A0AA37TR11</accession>
<dbReference type="InterPro" id="IPR006379">
    <property type="entry name" value="HAD-SF_hydro_IIB"/>
</dbReference>
<dbReference type="PANTHER" id="PTHR10000:SF8">
    <property type="entry name" value="HAD SUPERFAMILY HYDROLASE-LIKE, TYPE 3"/>
    <property type="match status" value="1"/>
</dbReference>
<evidence type="ECO:0000256" key="3">
    <source>
        <dbReference type="ARBA" id="ARBA00022842"/>
    </source>
</evidence>
<dbReference type="RefSeq" id="WP_095497345.1">
    <property type="nucleotide sequence ID" value="NZ_BSPO01000002.1"/>
</dbReference>
<dbReference type="Pfam" id="PF08282">
    <property type="entry name" value="Hydrolase_3"/>
    <property type="match status" value="2"/>
</dbReference>
<sequence length="281" mass="31473">MNRYCADHTMIATDLDGTLLDHYSYSYVPAQPALSFCQHHTIPIIVNTSKTRLESMVIRKSLGLSDPFIVENGSAVCIPKPWMARLHCESEQLLQTSDHWVLPLGTSRHRILAKLEKLRALGFRFQGFSEMPLSHLMEATGLSATDAELANQREYSEPIIWQDSDAELERFKECLKQEQLTLLKGGRFYHVLGATSKGRALRWLKQAYQQKNRALTTVVGLGDSANDIEMLNEADIAIWVRSPIHGVPSIPNHPMSFATQAKGPAGWNEAIASLFGIETRS</sequence>
<comment type="caution">
    <text evidence="4">The sequence shown here is derived from an EMBL/GenBank/DDBJ whole genome shotgun (WGS) entry which is preliminary data.</text>
</comment>
<keyword evidence="5" id="KW-1185">Reference proteome</keyword>
<keyword evidence="1" id="KW-0479">Metal-binding</keyword>
<dbReference type="GO" id="GO:0051479">
    <property type="term" value="P:mannosylglycerate biosynthetic process"/>
    <property type="evidence" value="ECO:0007669"/>
    <property type="project" value="InterPro"/>
</dbReference>
<dbReference type="PANTHER" id="PTHR10000">
    <property type="entry name" value="PHOSPHOSERINE PHOSPHATASE"/>
    <property type="match status" value="1"/>
</dbReference>
<dbReference type="Gene3D" id="3.30.980.20">
    <property type="entry name" value="Putative mannosyl-3-phosphoglycerate phosphatase, domain 2"/>
    <property type="match status" value="1"/>
</dbReference>
<evidence type="ECO:0000256" key="1">
    <source>
        <dbReference type="ARBA" id="ARBA00022723"/>
    </source>
</evidence>